<evidence type="ECO:0000313" key="2">
    <source>
        <dbReference type="Proteomes" id="UP000197019"/>
    </source>
</evidence>
<reference evidence="1 2" key="1">
    <citation type="submission" date="2017-06" db="EMBL/GenBank/DDBJ databases">
        <title>Genome Sequencing of the methanotroph Methylovulum psychrotolerants str. HV10-M2 isolated from a high-altitude environment.</title>
        <authorList>
            <person name="Mateos-Rivera A."/>
        </authorList>
    </citation>
    <scope>NUCLEOTIDE SEQUENCE [LARGE SCALE GENOMIC DNA]</scope>
    <source>
        <strain evidence="1 2">HV10_M2</strain>
    </source>
</reference>
<keyword evidence="2" id="KW-1185">Reference proteome</keyword>
<dbReference type="KEGG" id="mpsy:CEK71_13390"/>
<dbReference type="EMBL" id="CP022129">
    <property type="protein sequence ID" value="ASF46985.1"/>
    <property type="molecule type" value="Genomic_DNA"/>
</dbReference>
<accession>A0A1Z4C0D1</accession>
<sequence length="273" mass="30398">MIIKMLTEKGIPMIKVGNGLKRRLEMTLITIESNGVVVNNSPLLMAKLGIVCFYLTLWQESFADSATSCISFDNYRQYVTDAWWVSDAALREHKQHQGIKSQVLVNKKPKLSDDLFPITGHALTKGDGDVLIFQRLFKGWAGISDTAYLTRITIAVPYHLKGKGSIQIKKNSDVTVFVIDGMPSFREFCMGYALKGTIEYVVYPSEKPSSDPSDDVFFSRLLHIDRGIKAQISLTASLVDSMGSLESKCGSCVFNADLVFNHGNMDLINNEIK</sequence>
<dbReference type="Proteomes" id="UP000197019">
    <property type="component" value="Chromosome"/>
</dbReference>
<gene>
    <name evidence="1" type="ORF">CEK71_13390</name>
</gene>
<organism evidence="1 2">
    <name type="scientific">Methylovulum psychrotolerans</name>
    <dbReference type="NCBI Taxonomy" id="1704499"/>
    <lineage>
        <taxon>Bacteria</taxon>
        <taxon>Pseudomonadati</taxon>
        <taxon>Pseudomonadota</taxon>
        <taxon>Gammaproteobacteria</taxon>
        <taxon>Methylococcales</taxon>
        <taxon>Methylococcaceae</taxon>
        <taxon>Methylovulum</taxon>
    </lineage>
</organism>
<dbReference type="AlphaFoldDB" id="A0A1Z4C0D1"/>
<proteinExistence type="predicted"/>
<protein>
    <submittedName>
        <fullName evidence="1">Uncharacterized protein</fullName>
    </submittedName>
</protein>
<evidence type="ECO:0000313" key="1">
    <source>
        <dbReference type="EMBL" id="ASF46985.1"/>
    </source>
</evidence>
<name>A0A1Z4C0D1_9GAMM</name>